<dbReference type="Proteomes" id="UP000076154">
    <property type="component" value="Unassembled WGS sequence"/>
</dbReference>
<organism evidence="2 3">
    <name type="scientific">Hypsizygus marmoreus</name>
    <name type="common">White beech mushroom</name>
    <name type="synonym">Agaricus marmoreus</name>
    <dbReference type="NCBI Taxonomy" id="39966"/>
    <lineage>
        <taxon>Eukaryota</taxon>
        <taxon>Fungi</taxon>
        <taxon>Dikarya</taxon>
        <taxon>Basidiomycota</taxon>
        <taxon>Agaricomycotina</taxon>
        <taxon>Agaricomycetes</taxon>
        <taxon>Agaricomycetidae</taxon>
        <taxon>Agaricales</taxon>
        <taxon>Tricholomatineae</taxon>
        <taxon>Lyophyllaceae</taxon>
        <taxon>Hypsizygus</taxon>
    </lineage>
</organism>
<evidence type="ECO:0000256" key="1">
    <source>
        <dbReference type="SAM" id="MobiDB-lite"/>
    </source>
</evidence>
<gene>
    <name evidence="2" type="ORF">Hypma_004504</name>
</gene>
<name>A0A369K1L0_HYPMA</name>
<dbReference type="InParanoid" id="A0A369K1L0"/>
<protein>
    <submittedName>
        <fullName evidence="2">Uncharacterized protein</fullName>
    </submittedName>
</protein>
<dbReference type="EMBL" id="LUEZ02000017">
    <property type="protein sequence ID" value="RDB27390.1"/>
    <property type="molecule type" value="Genomic_DNA"/>
</dbReference>
<keyword evidence="3" id="KW-1185">Reference proteome</keyword>
<proteinExistence type="predicted"/>
<evidence type="ECO:0000313" key="3">
    <source>
        <dbReference type="Proteomes" id="UP000076154"/>
    </source>
</evidence>
<reference evidence="2" key="1">
    <citation type="submission" date="2018-04" db="EMBL/GenBank/DDBJ databases">
        <title>Whole genome sequencing of Hypsizygus marmoreus.</title>
        <authorList>
            <person name="Choi I.-G."/>
            <person name="Min B."/>
            <person name="Kim J.-G."/>
            <person name="Kim S."/>
            <person name="Oh Y.-L."/>
            <person name="Kong W.-S."/>
            <person name="Park H."/>
            <person name="Jeong J."/>
            <person name="Song E.-S."/>
        </authorList>
    </citation>
    <scope>NUCLEOTIDE SEQUENCE [LARGE SCALE GENOMIC DNA]</scope>
    <source>
        <strain evidence="2">51987-8</strain>
    </source>
</reference>
<evidence type="ECO:0000313" key="2">
    <source>
        <dbReference type="EMBL" id="RDB27390.1"/>
    </source>
</evidence>
<feature type="region of interest" description="Disordered" evidence="1">
    <location>
        <begin position="72"/>
        <end position="96"/>
    </location>
</feature>
<accession>A0A369K1L0</accession>
<sequence>MEFEVCEDMLVIVVGVDQSHVVAVRTLSDRTVQHSHPFSFVSDIDTHRILGILVFMHDAEWSDPVIMSTLHSAAESDDSNASNYSGCDSRGQKSYHESRNVNRVSFLPGIVIHPPFLRHSSPTPQP</sequence>
<dbReference type="AlphaFoldDB" id="A0A369K1L0"/>
<comment type="caution">
    <text evidence="2">The sequence shown here is derived from an EMBL/GenBank/DDBJ whole genome shotgun (WGS) entry which is preliminary data.</text>
</comment>